<sequence>MVKVRLRLVKSQPFILHKEESMKGSGIGGQAVMEGVMMKNGDRYAVAVRKPDKEIIVKTAESPAFVRGKKVLGLPFVRGVFSFVDSLVLGMKTLTYSAGFFEDDEEEEPEKEPSKLDKKIDSFLSTKKGMDILMGITVAISMVFAVAIFMILPYLLSLLLQRVTDNTNIIVTCEGILKIAIFLLYIKLISNMKDIQRVFMYHGAEHKCINCIEHGLELNVENVMKSSREHKRCGTSFLLIVMVVSVIVHMFIRVDSNVLGFIIRILLLPVIAGISYEFIRLAGKSENKFVNLLSRPGMMLQHQTTREPTPDMVEVAIASVEAVFDWKKFLNENFGAHYELTEKEYVCGETIVPGSAKNAGESAQAENGSVAAEGAAG</sequence>
<keyword evidence="3" id="KW-1185">Reference proteome</keyword>
<evidence type="ECO:0000313" key="2">
    <source>
        <dbReference type="EMBL" id="EET62320.1"/>
    </source>
</evidence>
<name>C6L9R3_9FIRM</name>
<dbReference type="PANTHER" id="PTHR42867">
    <property type="entry name" value="MEMBRANE PROTEIN-RELATED"/>
    <property type="match status" value="1"/>
</dbReference>
<gene>
    <name evidence="2" type="ORF">BRYFOR_05353</name>
</gene>
<evidence type="ECO:0000313" key="3">
    <source>
        <dbReference type="Proteomes" id="UP000005561"/>
    </source>
</evidence>
<dbReference type="PANTHER" id="PTHR42867:SF1">
    <property type="entry name" value="MEMBRANE PROTEIN-RELATED"/>
    <property type="match status" value="1"/>
</dbReference>
<dbReference type="Pfam" id="PF07136">
    <property type="entry name" value="DUF1385"/>
    <property type="match status" value="1"/>
</dbReference>
<organism evidence="2 3">
    <name type="scientific">Marvinbryantia formatexigens DSM 14469</name>
    <dbReference type="NCBI Taxonomy" id="478749"/>
    <lineage>
        <taxon>Bacteria</taxon>
        <taxon>Bacillati</taxon>
        <taxon>Bacillota</taxon>
        <taxon>Clostridia</taxon>
        <taxon>Lachnospirales</taxon>
        <taxon>Lachnospiraceae</taxon>
        <taxon>Marvinbryantia</taxon>
    </lineage>
</organism>
<evidence type="ECO:0008006" key="4">
    <source>
        <dbReference type="Google" id="ProtNLM"/>
    </source>
</evidence>
<evidence type="ECO:0000256" key="1">
    <source>
        <dbReference type="SAM" id="MobiDB-lite"/>
    </source>
</evidence>
<proteinExistence type="predicted"/>
<accession>C6L9R3</accession>
<reference evidence="2" key="1">
    <citation type="submission" date="2009-07" db="EMBL/GenBank/DDBJ databases">
        <authorList>
            <person name="Weinstock G."/>
            <person name="Sodergren E."/>
            <person name="Clifton S."/>
            <person name="Fulton L."/>
            <person name="Fulton B."/>
            <person name="Courtney L."/>
            <person name="Fronick C."/>
            <person name="Harrison M."/>
            <person name="Strong C."/>
            <person name="Farmer C."/>
            <person name="Delahaunty K."/>
            <person name="Markovic C."/>
            <person name="Hall O."/>
            <person name="Minx P."/>
            <person name="Tomlinson C."/>
            <person name="Mitreva M."/>
            <person name="Nelson J."/>
            <person name="Hou S."/>
            <person name="Wollam A."/>
            <person name="Pepin K.H."/>
            <person name="Johnson M."/>
            <person name="Bhonagiri V."/>
            <person name="Nash W.E."/>
            <person name="Warren W."/>
            <person name="Chinwalla A."/>
            <person name="Mardis E.R."/>
            <person name="Wilson R.K."/>
        </authorList>
    </citation>
    <scope>NUCLEOTIDE SEQUENCE [LARGE SCALE GENOMIC DNA]</scope>
    <source>
        <strain evidence="2">DSM 14469</strain>
    </source>
</reference>
<dbReference type="EMBL" id="ACCL02000002">
    <property type="protein sequence ID" value="EET62320.1"/>
    <property type="molecule type" value="Genomic_DNA"/>
</dbReference>
<dbReference type="eggNOG" id="COG3872">
    <property type="taxonomic scope" value="Bacteria"/>
</dbReference>
<dbReference type="AlphaFoldDB" id="C6L9R3"/>
<dbReference type="STRING" id="168384.SAMN05660368_03607"/>
<comment type="caution">
    <text evidence="2">The sequence shown here is derived from an EMBL/GenBank/DDBJ whole genome shotgun (WGS) entry which is preliminary data.</text>
</comment>
<feature type="region of interest" description="Disordered" evidence="1">
    <location>
        <begin position="358"/>
        <end position="377"/>
    </location>
</feature>
<protein>
    <recommendedName>
        <fullName evidence="4">DUF1385 domain-containing protein</fullName>
    </recommendedName>
</protein>
<dbReference type="InterPro" id="IPR010787">
    <property type="entry name" value="DUF1385"/>
</dbReference>
<dbReference type="Proteomes" id="UP000005561">
    <property type="component" value="Unassembled WGS sequence"/>
</dbReference>